<sequence>MNKQDLIVEVSNKTGLAKKDATAAVEAVFETITGALASGEKVGIYGFGNFEVRERAARPGTNLSLLTKLKEQGVDAETAKAQAAIQIEASKAPAFKPSTALKNSVKQ</sequence>
<accession>A0A2Z2KHS7</accession>
<evidence type="ECO:0000256" key="2">
    <source>
        <dbReference type="ARBA" id="ARBA00023067"/>
    </source>
</evidence>
<dbReference type="Gene3D" id="4.10.520.10">
    <property type="entry name" value="IHF-like DNA-binding proteins"/>
    <property type="match status" value="1"/>
</dbReference>
<dbReference type="CDD" id="cd13831">
    <property type="entry name" value="HU"/>
    <property type="match status" value="1"/>
</dbReference>
<dbReference type="RefSeq" id="WP_087916738.1">
    <property type="nucleotide sequence ID" value="NZ_CP021780.1"/>
</dbReference>
<protein>
    <submittedName>
        <fullName evidence="5">Transcriptional regulator</fullName>
    </submittedName>
</protein>
<dbReference type="SUPFAM" id="SSF47729">
    <property type="entry name" value="IHF-like DNA-binding proteins"/>
    <property type="match status" value="1"/>
</dbReference>
<dbReference type="Pfam" id="PF00216">
    <property type="entry name" value="Bac_DNA_binding"/>
    <property type="match status" value="1"/>
</dbReference>
<keyword evidence="2" id="KW-0226">DNA condensation</keyword>
<comment type="similarity">
    <text evidence="1 4">Belongs to the bacterial histone-like protein family.</text>
</comment>
<dbReference type="GO" id="GO:0030527">
    <property type="term" value="F:structural constituent of chromatin"/>
    <property type="evidence" value="ECO:0007669"/>
    <property type="project" value="InterPro"/>
</dbReference>
<dbReference type="GO" id="GO:0005829">
    <property type="term" value="C:cytosol"/>
    <property type="evidence" value="ECO:0007669"/>
    <property type="project" value="TreeGrafter"/>
</dbReference>
<proteinExistence type="inferred from homology"/>
<dbReference type="Proteomes" id="UP000249890">
    <property type="component" value="Chromosome"/>
</dbReference>
<dbReference type="SMART" id="SM00411">
    <property type="entry name" value="BHL"/>
    <property type="match status" value="1"/>
</dbReference>
<evidence type="ECO:0000313" key="6">
    <source>
        <dbReference type="Proteomes" id="UP000249890"/>
    </source>
</evidence>
<evidence type="ECO:0000313" key="5">
    <source>
        <dbReference type="EMBL" id="ASA22740.1"/>
    </source>
</evidence>
<dbReference type="KEGG" id="pdh:B9T62_19225"/>
<gene>
    <name evidence="5" type="ORF">B9T62_19225</name>
</gene>
<dbReference type="EMBL" id="CP021780">
    <property type="protein sequence ID" value="ASA22740.1"/>
    <property type="molecule type" value="Genomic_DNA"/>
</dbReference>
<keyword evidence="6" id="KW-1185">Reference proteome</keyword>
<evidence type="ECO:0000256" key="1">
    <source>
        <dbReference type="ARBA" id="ARBA00010529"/>
    </source>
</evidence>
<dbReference type="GO" id="GO:0003677">
    <property type="term" value="F:DNA binding"/>
    <property type="evidence" value="ECO:0007669"/>
    <property type="project" value="UniProtKB-KW"/>
</dbReference>
<dbReference type="OrthoDB" id="9799835at2"/>
<keyword evidence="3" id="KW-0238">DNA-binding</keyword>
<dbReference type="PANTHER" id="PTHR33175:SF3">
    <property type="entry name" value="DNA-BINDING PROTEIN HU-BETA"/>
    <property type="match status" value="1"/>
</dbReference>
<dbReference type="InterPro" id="IPR010992">
    <property type="entry name" value="IHF-like_DNA-bd_dom_sf"/>
</dbReference>
<dbReference type="AlphaFoldDB" id="A0A2Z2KHS7"/>
<organism evidence="5 6">
    <name type="scientific">Paenibacillus donghaensis</name>
    <dbReference type="NCBI Taxonomy" id="414771"/>
    <lineage>
        <taxon>Bacteria</taxon>
        <taxon>Bacillati</taxon>
        <taxon>Bacillota</taxon>
        <taxon>Bacilli</taxon>
        <taxon>Bacillales</taxon>
        <taxon>Paenibacillaceae</taxon>
        <taxon>Paenibacillus</taxon>
    </lineage>
</organism>
<dbReference type="GO" id="GO:0030261">
    <property type="term" value="P:chromosome condensation"/>
    <property type="evidence" value="ECO:0007669"/>
    <property type="project" value="UniProtKB-KW"/>
</dbReference>
<reference evidence="5 6" key="1">
    <citation type="submission" date="2017-06" db="EMBL/GenBank/DDBJ databases">
        <title>Complete genome sequence of Paenibacillus donghaensis KCTC 13049T isolated from East Sea sediment, South Korea.</title>
        <authorList>
            <person name="Jung B.K."/>
            <person name="Hong S.-J."/>
            <person name="Shin J.-H."/>
        </authorList>
    </citation>
    <scope>NUCLEOTIDE SEQUENCE [LARGE SCALE GENOMIC DNA]</scope>
    <source>
        <strain evidence="5 6">KCTC 13049</strain>
    </source>
</reference>
<evidence type="ECO:0000256" key="3">
    <source>
        <dbReference type="ARBA" id="ARBA00023125"/>
    </source>
</evidence>
<dbReference type="InterPro" id="IPR000119">
    <property type="entry name" value="Hist_DNA-bd"/>
</dbReference>
<name>A0A2Z2KHS7_9BACL</name>
<dbReference type="PANTHER" id="PTHR33175">
    <property type="entry name" value="DNA-BINDING PROTEIN HU"/>
    <property type="match status" value="1"/>
</dbReference>
<evidence type="ECO:0000256" key="4">
    <source>
        <dbReference type="RuleBase" id="RU003939"/>
    </source>
</evidence>